<dbReference type="Proteomes" id="UP001597467">
    <property type="component" value="Unassembled WGS sequence"/>
</dbReference>
<dbReference type="Gene3D" id="2.60.40.1220">
    <property type="match status" value="6"/>
</dbReference>
<dbReference type="EMBL" id="JBHULM010000011">
    <property type="protein sequence ID" value="MFD2542825.1"/>
    <property type="molecule type" value="Genomic_DNA"/>
</dbReference>
<evidence type="ECO:0000256" key="2">
    <source>
        <dbReference type="SAM" id="SignalP"/>
    </source>
</evidence>
<dbReference type="Pfam" id="PF13585">
    <property type="entry name" value="CHU_C"/>
    <property type="match status" value="1"/>
</dbReference>
<evidence type="ECO:0000313" key="3">
    <source>
        <dbReference type="EMBL" id="MFD2542825.1"/>
    </source>
</evidence>
<name>A0ABW5K4L2_9FLAO</name>
<dbReference type="InterPro" id="IPR026341">
    <property type="entry name" value="T9SS_type_B"/>
</dbReference>
<keyword evidence="1 2" id="KW-0732">Signal</keyword>
<evidence type="ECO:0000256" key="1">
    <source>
        <dbReference type="ARBA" id="ARBA00022729"/>
    </source>
</evidence>
<sequence>MMKKFLLLGLFVFLFSKVQAQEPNDCGGAITVCGNGNFMSNSNGAGAVNEINPPQCGGFEHNSLWLEVNIVQAGTLGFDLIPNDPDILVDYDFWVYGPNRSCSNLGSPIRCATTNPNEAGLANNHTGINGSTTLTQTGPGANGNGYVYWLNVNVGETYFIVIDRPQGDGGFEIQWTGTANDGAGAFPSPPVANQINDVVACSGTPDASIFNLNGLSSSISNDLANETVEYYEDLADATDGVDALPGIYVNTSNPQTIYAKVLSSVTDCYSLVEFNLVVSEIPDAVVSASDTDVCEGENVTFTFSGTPNTVVHYNTNGGATEQIVLDNSGEATLNQVLTVDTTITLEDVQVVDGSGTVICSQILVDSVSVTVNPNLTPTFTQVPPICNGDTLSSLPTTSNNGITGTWSPALDNTATTTYTFTPDAGQCAVTETMTITVNPIITPTFTQVPPICSGDTLSPLPTTSNNGITGTWSPAIDNTATTTYTFTPDAGQCAVTETMTITVNANITPIFTQVVAICSGETLAALPTTSNNGITGTWSPALDNTATTTYTFTPDAGQCAVSETMTITVNANITPTFTQVADICSGEALAALPTTSNNGVAGTWSPALDNTTTTTYTFTPDAGVCATTQTMTITVNPSVSPTFTQVGPICDGETLAALPTTSNNGITGAWSPAIDNTATTTYTFTPDAGQCAATQSMTITVNPNITPTFTQEPAICSGDTLNALPTTSNNGINGTWSPAVDNTTTTTYTFTPAAGECATTQTMTITVNSNITPTFTQEPAICSGETLNALPTTSNNGITGTWSPALDNTTTTTYTFTPAAGECATTQTMTITVNPILKPVISSVDGLNTLCVDYVTGVVQNTITLVSDLQNTNYNYTWYLNGVVILGANQSTYTVDTAAPGLYTLSIEEILPTANCNSEISEAFEVIQSGQAVFVNVVQSGSFEPNPTITIHVEGYGDYWFQLDDGPILDNGGVFTNVSSGIHTVYVYDRKIGTPSCDYITIDNISIIDFPKILTPNNDGYNDTWNVFALSNQPNSMVSIYDRYGKLLKQIRTSGPGWDGTFNGSVLPSSDYWFVLTYEEGGEQKQFRSHFTLKR</sequence>
<keyword evidence="4" id="KW-1185">Reference proteome</keyword>
<accession>A0ABW5K4L2</accession>
<organism evidence="3 4">
    <name type="scientific">Lacinutrix gracilariae</name>
    <dbReference type="NCBI Taxonomy" id="1747198"/>
    <lineage>
        <taxon>Bacteria</taxon>
        <taxon>Pseudomonadati</taxon>
        <taxon>Bacteroidota</taxon>
        <taxon>Flavobacteriia</taxon>
        <taxon>Flavobacteriales</taxon>
        <taxon>Flavobacteriaceae</taxon>
        <taxon>Lacinutrix</taxon>
    </lineage>
</organism>
<protein>
    <submittedName>
        <fullName evidence="3">T9SS type B sorting domain-containing protein</fullName>
    </submittedName>
</protein>
<feature type="signal peptide" evidence="2">
    <location>
        <begin position="1"/>
        <end position="20"/>
    </location>
</feature>
<feature type="chain" id="PRO_5046047810" evidence="2">
    <location>
        <begin position="21"/>
        <end position="1095"/>
    </location>
</feature>
<dbReference type="NCBIfam" id="TIGR04131">
    <property type="entry name" value="Bac_Flav_CTERM"/>
    <property type="match status" value="1"/>
</dbReference>
<evidence type="ECO:0000313" key="4">
    <source>
        <dbReference type="Proteomes" id="UP001597467"/>
    </source>
</evidence>
<reference evidence="4" key="1">
    <citation type="journal article" date="2019" name="Int. J. Syst. Evol. Microbiol.">
        <title>The Global Catalogue of Microorganisms (GCM) 10K type strain sequencing project: providing services to taxonomists for standard genome sequencing and annotation.</title>
        <authorList>
            <consortium name="The Broad Institute Genomics Platform"/>
            <consortium name="The Broad Institute Genome Sequencing Center for Infectious Disease"/>
            <person name="Wu L."/>
            <person name="Ma J."/>
        </authorList>
    </citation>
    <scope>NUCLEOTIDE SEQUENCE [LARGE SCALE GENOMIC DNA]</scope>
    <source>
        <strain evidence="4">KCTC 42808</strain>
    </source>
</reference>
<gene>
    <name evidence="3" type="ORF">ACFSSB_10895</name>
</gene>
<dbReference type="InterPro" id="IPR014755">
    <property type="entry name" value="Cu-Rt/internalin_Ig-like"/>
</dbReference>
<comment type="caution">
    <text evidence="3">The sequence shown here is derived from an EMBL/GenBank/DDBJ whole genome shotgun (WGS) entry which is preliminary data.</text>
</comment>
<proteinExistence type="predicted"/>